<evidence type="ECO:0000313" key="7">
    <source>
        <dbReference type="Proteomes" id="UP000695562"/>
    </source>
</evidence>
<dbReference type="PANTHER" id="PTHR31684">
    <property type="entry name" value="COILED-COIL DOMAIN-CONTAINING PROTEIN 43"/>
    <property type="match status" value="1"/>
</dbReference>
<protein>
    <recommendedName>
        <fullName evidence="5">CCDC43 PWI-like domain-containing protein</fullName>
    </recommendedName>
</protein>
<dbReference type="InterPro" id="IPR058771">
    <property type="entry name" value="PWI_CCDC43"/>
</dbReference>
<sequence length="222" mass="26093">MNEKKLRDFISESLRSLEADDSDAVVDYIYGIVSDSDSNNDEKIESIGEFISSITEKGSDSFCTQLIEMNKEFEKEKENQETLKKTTEKLESELKIKQVAESELCDQQETYENSYYKMTREQQKQRDMLLAKYGYDEEDVDEHGDILISDHIDKKEKEQSKIQYHLGGENINAKKVADEEKAKREKSKFEHAKKVERDKELLAKQKKDEEKKKTVKKEKRRL</sequence>
<dbReference type="OrthoDB" id="18679at2759"/>
<evidence type="ECO:0000256" key="3">
    <source>
        <dbReference type="SAM" id="Coils"/>
    </source>
</evidence>
<dbReference type="EMBL" id="AJWJ01000021">
    <property type="protein sequence ID" value="KAF2077737.1"/>
    <property type="molecule type" value="Genomic_DNA"/>
</dbReference>
<evidence type="ECO:0000259" key="5">
    <source>
        <dbReference type="Pfam" id="PF26091"/>
    </source>
</evidence>
<keyword evidence="2 3" id="KW-0175">Coiled coil</keyword>
<feature type="coiled-coil region" evidence="3">
    <location>
        <begin position="63"/>
        <end position="93"/>
    </location>
</feature>
<evidence type="ECO:0000313" key="6">
    <source>
        <dbReference type="EMBL" id="KAF2077737.1"/>
    </source>
</evidence>
<evidence type="ECO:0000256" key="2">
    <source>
        <dbReference type="ARBA" id="ARBA00023054"/>
    </source>
</evidence>
<dbReference type="AlphaFoldDB" id="A0A8J4Q2T8"/>
<accession>A0A8J4Q2T8</accession>
<reference evidence="6" key="1">
    <citation type="submission" date="2020-01" db="EMBL/GenBank/DDBJ databases">
        <title>Development of genomics and gene disruption for Polysphondylium violaceum indicates a role for the polyketide synthase stlB in stalk morphogenesis.</title>
        <authorList>
            <person name="Narita B."/>
            <person name="Kawabe Y."/>
            <person name="Kin K."/>
            <person name="Saito T."/>
            <person name="Gibbs R."/>
            <person name="Kuspa A."/>
            <person name="Muzny D."/>
            <person name="Queller D."/>
            <person name="Richards S."/>
            <person name="Strassman J."/>
            <person name="Sucgang R."/>
            <person name="Worley K."/>
            <person name="Schaap P."/>
        </authorList>
    </citation>
    <scope>NUCLEOTIDE SEQUENCE</scope>
    <source>
        <strain evidence="6">QSvi11</strain>
    </source>
</reference>
<feature type="domain" description="CCDC43 PWI-like" evidence="5">
    <location>
        <begin position="4"/>
        <end position="74"/>
    </location>
</feature>
<organism evidence="6 7">
    <name type="scientific">Polysphondylium violaceum</name>
    <dbReference type="NCBI Taxonomy" id="133409"/>
    <lineage>
        <taxon>Eukaryota</taxon>
        <taxon>Amoebozoa</taxon>
        <taxon>Evosea</taxon>
        <taxon>Eumycetozoa</taxon>
        <taxon>Dictyostelia</taxon>
        <taxon>Dictyosteliales</taxon>
        <taxon>Dictyosteliaceae</taxon>
        <taxon>Polysphondylium</taxon>
    </lineage>
</organism>
<keyword evidence="7" id="KW-1185">Reference proteome</keyword>
<dbReference type="InterPro" id="IPR037666">
    <property type="entry name" value="CCDC43"/>
</dbReference>
<dbReference type="Proteomes" id="UP000695562">
    <property type="component" value="Unassembled WGS sequence"/>
</dbReference>
<feature type="region of interest" description="Disordered" evidence="4">
    <location>
        <begin position="175"/>
        <end position="222"/>
    </location>
</feature>
<feature type="compositionally biased region" description="Basic residues" evidence="4">
    <location>
        <begin position="213"/>
        <end position="222"/>
    </location>
</feature>
<comment type="caution">
    <text evidence="6">The sequence shown here is derived from an EMBL/GenBank/DDBJ whole genome shotgun (WGS) entry which is preliminary data.</text>
</comment>
<feature type="compositionally biased region" description="Basic and acidic residues" evidence="4">
    <location>
        <begin position="175"/>
        <end position="212"/>
    </location>
</feature>
<gene>
    <name evidence="6" type="ORF">CYY_000984</name>
</gene>
<name>A0A8J4Q2T8_9MYCE</name>
<dbReference type="Pfam" id="PF26091">
    <property type="entry name" value="PWI_CCDC43"/>
    <property type="match status" value="1"/>
</dbReference>
<evidence type="ECO:0000256" key="1">
    <source>
        <dbReference type="ARBA" id="ARBA00005305"/>
    </source>
</evidence>
<dbReference type="PANTHER" id="PTHR31684:SF2">
    <property type="entry name" value="COILED-COIL DOMAIN-CONTAINING PROTEIN 43"/>
    <property type="match status" value="1"/>
</dbReference>
<proteinExistence type="inferred from homology"/>
<evidence type="ECO:0000256" key="4">
    <source>
        <dbReference type="SAM" id="MobiDB-lite"/>
    </source>
</evidence>
<comment type="similarity">
    <text evidence="1">Belongs to the CCDC43 family.</text>
</comment>